<organism evidence="2 3">
    <name type="scientific">Aeoliella mucimassa</name>
    <dbReference type="NCBI Taxonomy" id="2527972"/>
    <lineage>
        <taxon>Bacteria</taxon>
        <taxon>Pseudomonadati</taxon>
        <taxon>Planctomycetota</taxon>
        <taxon>Planctomycetia</taxon>
        <taxon>Pirellulales</taxon>
        <taxon>Lacipirellulaceae</taxon>
        <taxon>Aeoliella</taxon>
    </lineage>
</organism>
<evidence type="ECO:0000313" key="2">
    <source>
        <dbReference type="EMBL" id="QDU57195.1"/>
    </source>
</evidence>
<name>A0A518AR60_9BACT</name>
<accession>A0A518AR60</accession>
<dbReference type="AlphaFoldDB" id="A0A518AR60"/>
<keyword evidence="1" id="KW-0732">Signal</keyword>
<feature type="signal peptide" evidence="1">
    <location>
        <begin position="1"/>
        <end position="18"/>
    </location>
</feature>
<protein>
    <submittedName>
        <fullName evidence="2">Uncharacterized protein</fullName>
    </submittedName>
</protein>
<dbReference type="PROSITE" id="PS51257">
    <property type="entry name" value="PROKAR_LIPOPROTEIN"/>
    <property type="match status" value="1"/>
</dbReference>
<dbReference type="RefSeq" id="WP_145248198.1">
    <property type="nucleotide sequence ID" value="NZ_CP036278.1"/>
</dbReference>
<reference evidence="2 3" key="1">
    <citation type="submission" date="2019-02" db="EMBL/GenBank/DDBJ databases">
        <title>Deep-cultivation of Planctomycetes and their phenomic and genomic characterization uncovers novel biology.</title>
        <authorList>
            <person name="Wiegand S."/>
            <person name="Jogler M."/>
            <person name="Boedeker C."/>
            <person name="Pinto D."/>
            <person name="Vollmers J."/>
            <person name="Rivas-Marin E."/>
            <person name="Kohn T."/>
            <person name="Peeters S.H."/>
            <person name="Heuer A."/>
            <person name="Rast P."/>
            <person name="Oberbeckmann S."/>
            <person name="Bunk B."/>
            <person name="Jeske O."/>
            <person name="Meyerdierks A."/>
            <person name="Storesund J.E."/>
            <person name="Kallscheuer N."/>
            <person name="Luecker S."/>
            <person name="Lage O.M."/>
            <person name="Pohl T."/>
            <person name="Merkel B.J."/>
            <person name="Hornburger P."/>
            <person name="Mueller R.-W."/>
            <person name="Bruemmer F."/>
            <person name="Labrenz M."/>
            <person name="Spormann A.M."/>
            <person name="Op den Camp H."/>
            <person name="Overmann J."/>
            <person name="Amann R."/>
            <person name="Jetten M.S.M."/>
            <person name="Mascher T."/>
            <person name="Medema M.H."/>
            <person name="Devos D.P."/>
            <person name="Kaster A.-K."/>
            <person name="Ovreas L."/>
            <person name="Rohde M."/>
            <person name="Galperin M.Y."/>
            <person name="Jogler C."/>
        </authorList>
    </citation>
    <scope>NUCLEOTIDE SEQUENCE [LARGE SCALE GENOMIC DNA]</scope>
    <source>
        <strain evidence="2 3">Pan181</strain>
    </source>
</reference>
<proteinExistence type="predicted"/>
<evidence type="ECO:0000256" key="1">
    <source>
        <dbReference type="SAM" id="SignalP"/>
    </source>
</evidence>
<sequence length="81" mass="8511" precursor="true">MKRLVIATALLLATNLLSTGCRSCQSCHDYDSPVANCSCNQCGSGRAGSALSGGYAGEIIYDSAPYVDESYEMEPQEAPAQ</sequence>
<keyword evidence="3" id="KW-1185">Reference proteome</keyword>
<evidence type="ECO:0000313" key="3">
    <source>
        <dbReference type="Proteomes" id="UP000315750"/>
    </source>
</evidence>
<dbReference type="KEGG" id="amuc:Pan181_34090"/>
<gene>
    <name evidence="2" type="ORF">Pan181_34090</name>
</gene>
<feature type="chain" id="PRO_5021849300" evidence="1">
    <location>
        <begin position="19"/>
        <end position="81"/>
    </location>
</feature>
<dbReference type="Proteomes" id="UP000315750">
    <property type="component" value="Chromosome"/>
</dbReference>
<dbReference type="EMBL" id="CP036278">
    <property type="protein sequence ID" value="QDU57195.1"/>
    <property type="molecule type" value="Genomic_DNA"/>
</dbReference>